<dbReference type="Proteomes" id="UP000076874">
    <property type="component" value="Unassembled WGS sequence"/>
</dbReference>
<keyword evidence="4" id="KW-0539">Nucleus</keyword>
<feature type="region of interest" description="Disordered" evidence="5">
    <location>
        <begin position="849"/>
        <end position="947"/>
    </location>
</feature>
<feature type="region of interest" description="Disordered" evidence="5">
    <location>
        <begin position="716"/>
        <end position="741"/>
    </location>
</feature>
<feature type="compositionally biased region" description="Low complexity" evidence="5">
    <location>
        <begin position="858"/>
        <end position="874"/>
    </location>
</feature>
<evidence type="ECO:0000256" key="5">
    <source>
        <dbReference type="SAM" id="MobiDB-lite"/>
    </source>
</evidence>
<proteinExistence type="predicted"/>
<feature type="region of interest" description="Disordered" evidence="5">
    <location>
        <begin position="406"/>
        <end position="425"/>
    </location>
</feature>
<dbReference type="AlphaFoldDB" id="A0A167TX91"/>
<feature type="region of interest" description="Disordered" evidence="5">
    <location>
        <begin position="619"/>
        <end position="643"/>
    </location>
</feature>
<keyword evidence="8" id="KW-1185">Reference proteome</keyword>
<dbReference type="GO" id="GO:0000981">
    <property type="term" value="F:DNA-binding transcription factor activity, RNA polymerase II-specific"/>
    <property type="evidence" value="ECO:0007669"/>
    <property type="project" value="InterPro"/>
</dbReference>
<keyword evidence="1" id="KW-0479">Metal-binding</keyword>
<dbReference type="InterPro" id="IPR007219">
    <property type="entry name" value="XnlR_reg_dom"/>
</dbReference>
<accession>A0A167TX91</accession>
<feature type="region of interest" description="Disordered" evidence="5">
    <location>
        <begin position="87"/>
        <end position="152"/>
    </location>
</feature>
<dbReference type="STRING" id="1081102.A0A167TX91"/>
<dbReference type="PANTHER" id="PTHR47424:SF6">
    <property type="entry name" value="PROLINE UTILIZATION TRANS-ACTIVATOR"/>
    <property type="match status" value="1"/>
</dbReference>
<feature type="compositionally biased region" description="Low complexity" evidence="5">
    <location>
        <begin position="352"/>
        <end position="364"/>
    </location>
</feature>
<feature type="compositionally biased region" description="Basic residues" evidence="5">
    <location>
        <begin position="255"/>
        <end position="265"/>
    </location>
</feature>
<name>A0A167TX91_9HYPO</name>
<feature type="compositionally biased region" description="Pro residues" evidence="5">
    <location>
        <begin position="920"/>
        <end position="930"/>
    </location>
</feature>
<evidence type="ECO:0000256" key="3">
    <source>
        <dbReference type="ARBA" id="ARBA00023163"/>
    </source>
</evidence>
<dbReference type="CDD" id="cd12148">
    <property type="entry name" value="fungal_TF_MHR"/>
    <property type="match status" value="1"/>
</dbReference>
<dbReference type="InterPro" id="IPR001138">
    <property type="entry name" value="Zn2Cys6_DnaBD"/>
</dbReference>
<feature type="compositionally biased region" description="Low complexity" evidence="5">
    <location>
        <begin position="220"/>
        <end position="232"/>
    </location>
</feature>
<evidence type="ECO:0000256" key="1">
    <source>
        <dbReference type="ARBA" id="ARBA00022723"/>
    </source>
</evidence>
<evidence type="ECO:0000313" key="8">
    <source>
        <dbReference type="Proteomes" id="UP000076874"/>
    </source>
</evidence>
<evidence type="ECO:0000256" key="4">
    <source>
        <dbReference type="ARBA" id="ARBA00023242"/>
    </source>
</evidence>
<dbReference type="InterPro" id="IPR051127">
    <property type="entry name" value="Fungal_SecMet_Regulators"/>
</dbReference>
<feature type="domain" description="Zn(2)-C6 fungal-type" evidence="6">
    <location>
        <begin position="27"/>
        <end position="57"/>
    </location>
</feature>
<dbReference type="GO" id="GO:0003677">
    <property type="term" value="F:DNA binding"/>
    <property type="evidence" value="ECO:0007669"/>
    <property type="project" value="InterPro"/>
</dbReference>
<dbReference type="SUPFAM" id="SSF57701">
    <property type="entry name" value="Zn2/Cys6 DNA-binding domain"/>
    <property type="match status" value="1"/>
</dbReference>
<feature type="compositionally biased region" description="Low complexity" evidence="5">
    <location>
        <begin position="99"/>
        <end position="120"/>
    </location>
</feature>
<evidence type="ECO:0000313" key="7">
    <source>
        <dbReference type="EMBL" id="OAA61047.1"/>
    </source>
</evidence>
<gene>
    <name evidence="7" type="ORF">SPI_05071</name>
</gene>
<feature type="region of interest" description="Disordered" evidence="5">
    <location>
        <begin position="326"/>
        <end position="364"/>
    </location>
</feature>
<evidence type="ECO:0000256" key="2">
    <source>
        <dbReference type="ARBA" id="ARBA00023015"/>
    </source>
</evidence>
<evidence type="ECO:0000259" key="6">
    <source>
        <dbReference type="PROSITE" id="PS00463"/>
    </source>
</evidence>
<sequence length="1037" mass="114970">MESSSAALLRLMRRRVPPEKRQRTEMSCDWCKKKRCKCLRGSIADTCRACSSIGRPCMTTEPRKRRVYGSLPMPSSMMMEEMALALAGGSEQQQQKPPTTTTTSSSSSSSAAGVAGSSTSPPFPYAGSAFETGPVPGPATSTQDISPKPATVLDNPQQQEQQYAYYPIVAPCLRAEDDLALVTDPRLLACNPLPPTTTAPPMDVVAYYRADGQDTTVAHNNNSSRNPNNADGNESDDGNDSDTSHGSDASNPNRALRRTAQRPPKRLGDERLFEDARGFPRYIGPLGSYTLLVKLWEVMAVWCARPMAHRDSAQTMDYQPLRLRDAAPDRSHGSNNNNNDDDDGNNNHIKNSSRSYGDSDSSNGIELPPREVADVLVTLFFDKVHCDFPIFHRALFQANYENMWHRHQQQKPQQQKEQRHGEQTAVDPDAEPAWLMCLSMVFVLGLEAASAQSSAIRRLVGSAARRAALTQRYLATAQQTLPAVVLAGAMLVHVQALLLYCRYLHMTRHRNACWNLTGAAIRVAVAIGLHRNGVHGTCSPLERELRRRVWWTLYAFERMECSSLGRTSAIDDGGCNVGVPTEGLLDMSDLLPLGYVGAHAALMTLLGSICKQQYGGGGSGGGSGGTAPTTTTTDRDDLGSTTTTVPRSQIEFAVATAAALGRWHAQLPAHLRLHAGAPASHERAILLLHVQYHYVVTLLCRPFLLALVAQKKKPGATAAASRGTSKQKTSGPSTPSRPSGTDGPLHLYSRMCIDSAKAGVAVLDQLFRAGLFNSKTWWDVYYIEAICMVLALGRFVDAPQLRNDAGILDALKTCIRILKACKEFSPTMQRFAVVTTEVAQALVSDAPQFVEEEEEQQQRQQPRQQQRQQHQQQEQQHKRQQRQRQQRQQYHHQQQQEMQQKNEEQNRHRTPQPSQRPVYSQPPPRPPLQPPQQQQQPQHHQQQPQQQQIYTAYSNQPLHVPQVHEVDETVDIGTASTAGSHSGSSPDDGSYKPVVPNQATMHNTAGDHFQDPFSVQWNMADISQFWEDWVDTDYRWQ</sequence>
<feature type="compositionally biased region" description="Low complexity" evidence="5">
    <location>
        <begin position="886"/>
        <end position="899"/>
    </location>
</feature>
<feature type="region of interest" description="Disordered" evidence="5">
    <location>
        <begin position="974"/>
        <end position="993"/>
    </location>
</feature>
<feature type="compositionally biased region" description="Low complexity" evidence="5">
    <location>
        <begin position="974"/>
        <end position="988"/>
    </location>
</feature>
<keyword evidence="3" id="KW-0804">Transcription</keyword>
<feature type="compositionally biased region" description="Polar residues" evidence="5">
    <location>
        <begin position="244"/>
        <end position="253"/>
    </location>
</feature>
<feature type="compositionally biased region" description="Low complexity" evidence="5">
    <location>
        <begin position="729"/>
        <end position="741"/>
    </location>
</feature>
<dbReference type="SMART" id="SM00906">
    <property type="entry name" value="Fungal_trans"/>
    <property type="match status" value="1"/>
</dbReference>
<reference evidence="7 8" key="1">
    <citation type="journal article" date="2016" name="Genome Biol. Evol.">
        <title>Divergent and convergent evolution of fungal pathogenicity.</title>
        <authorList>
            <person name="Shang Y."/>
            <person name="Xiao G."/>
            <person name="Zheng P."/>
            <person name="Cen K."/>
            <person name="Zhan S."/>
            <person name="Wang C."/>
        </authorList>
    </citation>
    <scope>NUCLEOTIDE SEQUENCE [LARGE SCALE GENOMIC DNA]</scope>
    <source>
        <strain evidence="7 8">RCEF 264</strain>
    </source>
</reference>
<keyword evidence="2" id="KW-0805">Transcription regulation</keyword>
<dbReference type="OrthoDB" id="3266505at2759"/>
<dbReference type="InterPro" id="IPR036864">
    <property type="entry name" value="Zn2-C6_fun-type_DNA-bd_sf"/>
</dbReference>
<dbReference type="Pfam" id="PF04082">
    <property type="entry name" value="Fungal_trans"/>
    <property type="match status" value="1"/>
</dbReference>
<dbReference type="PROSITE" id="PS00463">
    <property type="entry name" value="ZN2_CY6_FUNGAL_1"/>
    <property type="match status" value="1"/>
</dbReference>
<organism evidence="7 8">
    <name type="scientific">Niveomyces insectorum RCEF 264</name>
    <dbReference type="NCBI Taxonomy" id="1081102"/>
    <lineage>
        <taxon>Eukaryota</taxon>
        <taxon>Fungi</taxon>
        <taxon>Dikarya</taxon>
        <taxon>Ascomycota</taxon>
        <taxon>Pezizomycotina</taxon>
        <taxon>Sordariomycetes</taxon>
        <taxon>Hypocreomycetidae</taxon>
        <taxon>Hypocreales</taxon>
        <taxon>Cordycipitaceae</taxon>
        <taxon>Niveomyces</taxon>
    </lineage>
</organism>
<comment type="caution">
    <text evidence="7">The sequence shown here is derived from an EMBL/GenBank/DDBJ whole genome shotgun (WGS) entry which is preliminary data.</text>
</comment>
<dbReference type="PANTHER" id="PTHR47424">
    <property type="entry name" value="REGULATORY PROTEIN GAL4"/>
    <property type="match status" value="1"/>
</dbReference>
<dbReference type="GO" id="GO:0008270">
    <property type="term" value="F:zinc ion binding"/>
    <property type="evidence" value="ECO:0007669"/>
    <property type="project" value="InterPro"/>
</dbReference>
<feature type="compositionally biased region" description="Low complexity" evidence="5">
    <location>
        <begin position="931"/>
        <end position="947"/>
    </location>
</feature>
<protein>
    <submittedName>
        <fullName evidence="7">Fungal-specific transcription factor</fullName>
    </submittedName>
</protein>
<feature type="region of interest" description="Disordered" evidence="5">
    <location>
        <begin position="215"/>
        <end position="271"/>
    </location>
</feature>
<dbReference type="GO" id="GO:0006351">
    <property type="term" value="P:DNA-templated transcription"/>
    <property type="evidence" value="ECO:0007669"/>
    <property type="project" value="InterPro"/>
</dbReference>
<dbReference type="EMBL" id="AZHD01000008">
    <property type="protein sequence ID" value="OAA61047.1"/>
    <property type="molecule type" value="Genomic_DNA"/>
</dbReference>